<organism evidence="2 3">
    <name type="scientific">Sessilibacter corallicola</name>
    <dbReference type="NCBI Taxonomy" id="2904075"/>
    <lineage>
        <taxon>Bacteria</taxon>
        <taxon>Pseudomonadati</taxon>
        <taxon>Pseudomonadota</taxon>
        <taxon>Gammaproteobacteria</taxon>
        <taxon>Cellvibrionales</taxon>
        <taxon>Cellvibrionaceae</taxon>
        <taxon>Sessilibacter</taxon>
    </lineage>
</organism>
<keyword evidence="3" id="KW-1185">Reference proteome</keyword>
<feature type="chain" id="PRO_5046102547" description="IPT/TIG domain-containing protein" evidence="1">
    <location>
        <begin position="22"/>
        <end position="411"/>
    </location>
</feature>
<accession>A0ABQ0A9I6</accession>
<evidence type="ECO:0008006" key="4">
    <source>
        <dbReference type="Google" id="ProtNLM"/>
    </source>
</evidence>
<dbReference type="RefSeq" id="WP_353302978.1">
    <property type="nucleotide sequence ID" value="NZ_BAABWN010000006.1"/>
</dbReference>
<feature type="signal peptide" evidence="1">
    <location>
        <begin position="1"/>
        <end position="21"/>
    </location>
</feature>
<dbReference type="Gene3D" id="2.60.40.10">
    <property type="entry name" value="Immunoglobulins"/>
    <property type="match status" value="1"/>
</dbReference>
<evidence type="ECO:0000256" key="1">
    <source>
        <dbReference type="SAM" id="SignalP"/>
    </source>
</evidence>
<keyword evidence="1" id="KW-0732">Signal</keyword>
<evidence type="ECO:0000313" key="3">
    <source>
        <dbReference type="Proteomes" id="UP001465153"/>
    </source>
</evidence>
<dbReference type="InterPro" id="IPR013783">
    <property type="entry name" value="Ig-like_fold"/>
</dbReference>
<proteinExistence type="predicted"/>
<reference evidence="2 3" key="1">
    <citation type="submission" date="2024-04" db="EMBL/GenBank/DDBJ databases">
        <title>Draft genome sequence of Sessilibacter corallicola NBRC 116591.</title>
        <authorList>
            <person name="Miyakawa T."/>
            <person name="Kusuya Y."/>
            <person name="Miura T."/>
        </authorList>
    </citation>
    <scope>NUCLEOTIDE SEQUENCE [LARGE SCALE GENOMIC DNA]</scope>
    <source>
        <strain evidence="2 3">KU-00831-HH</strain>
    </source>
</reference>
<name>A0ABQ0A9I6_9GAMM</name>
<protein>
    <recommendedName>
        <fullName evidence="4">IPT/TIG domain-containing protein</fullName>
    </recommendedName>
</protein>
<dbReference type="Proteomes" id="UP001465153">
    <property type="component" value="Unassembled WGS sequence"/>
</dbReference>
<dbReference type="EMBL" id="BAABWN010000006">
    <property type="protein sequence ID" value="GAA6168311.1"/>
    <property type="molecule type" value="Genomic_DNA"/>
</dbReference>
<evidence type="ECO:0000313" key="2">
    <source>
        <dbReference type="EMBL" id="GAA6168311.1"/>
    </source>
</evidence>
<comment type="caution">
    <text evidence="2">The sequence shown here is derived from an EMBL/GenBank/DDBJ whole genome shotgun (WGS) entry which is preliminary data.</text>
</comment>
<sequence length="411" mass="44394">MRKLFYLFFLSVLFLPCIGNAQVQIVQDREYDDSGNTIRIINTVQSEFPSITSFEPEFINAGESFFVTVEGSNFLTAQVVSDDPSIIISEVDAEFFRLSFRVSVSSNVSSGARRITIRNQLGEAEQSFFVAGPRPELLTFPSPVVLNVESNDESVNLNFSPARPENEIYTISSRDSSIASLDADIVNIPAGGASASIDIIGLQEGVTAIDLVLDEQFFFFSFPVYVSPSFSNFLSNFSDEPDILTGLTESNIFSDSVGVFVGQSAAVSNSSALSDAVGVQVTDQFPALSSLVGINFRSSLSSFSAITESVIGPVIDPFFDNQPQRPLVLQSGDSEIVEVHGVNLSEILSASVLPADGIDINDLSVTNNGSVLSFSLTIEEGASIGLRELILRTQSTTVRTRFGSNLFLDIQ</sequence>
<gene>
    <name evidence="2" type="ORF">NBRC116591_21220</name>
</gene>